<dbReference type="AlphaFoldDB" id="A0A9P7D021"/>
<name>A0A9P7D021_9AGAM</name>
<evidence type="ECO:0000259" key="2">
    <source>
        <dbReference type="PROSITE" id="PS50837"/>
    </source>
</evidence>
<dbReference type="EMBL" id="JABBWD010000035">
    <property type="protein sequence ID" value="KAG1775215.1"/>
    <property type="molecule type" value="Genomic_DNA"/>
</dbReference>
<proteinExistence type="predicted"/>
<dbReference type="SUPFAM" id="SSF52540">
    <property type="entry name" value="P-loop containing nucleoside triphosphate hydrolases"/>
    <property type="match status" value="1"/>
</dbReference>
<evidence type="ECO:0000313" key="3">
    <source>
        <dbReference type="EMBL" id="KAG1775215.1"/>
    </source>
</evidence>
<dbReference type="InterPro" id="IPR001343">
    <property type="entry name" value="Hemolysn_Ca-bd"/>
</dbReference>
<evidence type="ECO:0000256" key="1">
    <source>
        <dbReference type="ARBA" id="ARBA00022737"/>
    </source>
</evidence>
<feature type="domain" description="NACHT" evidence="2">
    <location>
        <begin position="61"/>
        <end position="222"/>
    </location>
</feature>
<accession>A0A9P7D021</accession>
<dbReference type="Pfam" id="PF24883">
    <property type="entry name" value="NPHP3_N"/>
    <property type="match status" value="1"/>
</dbReference>
<comment type="caution">
    <text evidence="3">The sequence shown here is derived from an EMBL/GenBank/DDBJ whole genome shotgun (WGS) entry which is preliminary data.</text>
</comment>
<dbReference type="GO" id="GO:0005509">
    <property type="term" value="F:calcium ion binding"/>
    <property type="evidence" value="ECO:0007669"/>
    <property type="project" value="InterPro"/>
</dbReference>
<dbReference type="InterPro" id="IPR027417">
    <property type="entry name" value="P-loop_NTPase"/>
</dbReference>
<dbReference type="InterPro" id="IPR056884">
    <property type="entry name" value="NPHP3-like_N"/>
</dbReference>
<dbReference type="SUPFAM" id="SSF51120">
    <property type="entry name" value="beta-Roll"/>
    <property type="match status" value="1"/>
</dbReference>
<evidence type="ECO:0000313" key="4">
    <source>
        <dbReference type="Proteomes" id="UP000714275"/>
    </source>
</evidence>
<keyword evidence="4" id="KW-1185">Reference proteome</keyword>
<organism evidence="3 4">
    <name type="scientific">Suillus placidus</name>
    <dbReference type="NCBI Taxonomy" id="48579"/>
    <lineage>
        <taxon>Eukaryota</taxon>
        <taxon>Fungi</taxon>
        <taxon>Dikarya</taxon>
        <taxon>Basidiomycota</taxon>
        <taxon>Agaricomycotina</taxon>
        <taxon>Agaricomycetes</taxon>
        <taxon>Agaricomycetidae</taxon>
        <taxon>Boletales</taxon>
        <taxon>Suillineae</taxon>
        <taxon>Suillaceae</taxon>
        <taxon>Suillus</taxon>
    </lineage>
</organism>
<reference evidence="3" key="1">
    <citation type="journal article" date="2020" name="New Phytol.">
        <title>Comparative genomics reveals dynamic genome evolution in host specialist ectomycorrhizal fungi.</title>
        <authorList>
            <person name="Lofgren L.A."/>
            <person name="Nguyen N.H."/>
            <person name="Vilgalys R."/>
            <person name="Ruytinx J."/>
            <person name="Liao H.L."/>
            <person name="Branco S."/>
            <person name="Kuo A."/>
            <person name="LaButti K."/>
            <person name="Lipzen A."/>
            <person name="Andreopoulos W."/>
            <person name="Pangilinan J."/>
            <person name="Riley R."/>
            <person name="Hundley H."/>
            <person name="Na H."/>
            <person name="Barry K."/>
            <person name="Grigoriev I.V."/>
            <person name="Stajich J.E."/>
            <person name="Kennedy P.G."/>
        </authorList>
    </citation>
    <scope>NUCLEOTIDE SEQUENCE</scope>
    <source>
        <strain evidence="3">DOB743</strain>
    </source>
</reference>
<dbReference type="OrthoDB" id="4760524at2759"/>
<dbReference type="PROSITE" id="PS50837">
    <property type="entry name" value="NACHT"/>
    <property type="match status" value="1"/>
</dbReference>
<dbReference type="InterPro" id="IPR011049">
    <property type="entry name" value="Serralysin-like_metalloprot_C"/>
</dbReference>
<dbReference type="Proteomes" id="UP000714275">
    <property type="component" value="Unassembled WGS sequence"/>
</dbReference>
<keyword evidence="1" id="KW-0677">Repeat</keyword>
<dbReference type="Gene3D" id="3.40.50.300">
    <property type="entry name" value="P-loop containing nucleotide triphosphate hydrolases"/>
    <property type="match status" value="1"/>
</dbReference>
<dbReference type="Pfam" id="PF00353">
    <property type="entry name" value="HemolysinCabind"/>
    <property type="match status" value="2"/>
</dbReference>
<sequence length="934" mass="107730">MSLDQLRRSSEGTWESLSRIAVKGAEYNSRERQPHPKCLEGTRVDLLDYIYRLLDDRKKGQLIWLHGTAGVGKSAVAFTVAERMRSLKVTEQTNVEKRLAGTFFFSRKHTERCTTAYFFATLAYQLACNFPSVREDLNRAIRENPALLDPNKSLRDQMEGLFLKPLRRLQIRLRECPPSVFVVDALDECVSETEVADLISLLAEALREPDLPVVHILLTSRSEEHIREAIQEKEACAPVRERPVKTSVTGVVAVISLDGADVDRDICIFLEYSFRKLRVRCPGLLQPSRNKLARLVSRAGRRFIVASTMMKFIDDGYHDPCDRLQLMLEFTSELLPGTEVYKLYDCILVTCSDPARAYLLLSIVATLADPLSISQISELLGPGEGKDVKTVLVQLRSMMDIPTDSSLPVNIFHSSVRDYVLDPSNCNLPEVQHIRYPHSLLARSCLHLMMQAIPRSTALLDALLQLKTHSRAMKPHDPQSLKQALSFIVEPPTPLTVLIALQWLRGGHKSDLLSWLETLDGCAWLETQGGKDWLQNRWRKDWFQTQGKTFWPKAHSVRDWLLTQGRKGSLTEAWPSWLGTQSGRDWLQTQSGQDWLQTQWGQDWLRTQWGQDWLQTRWGQDWLQTRRGQDLLHTQHRQDSLQTLNGEGWLKTESGREWLRDESGREWLQTQSGRDWLQTQDGKDWLQTQSRQDLLPTQSRRQWLQTQGGREWLKMQLGQDWLQTQGGRNWLKTQSGREWLQTQSGQEWLHTPQGQAWQSTAAASVWVTMEEFSRTLEAISEYTIIPELLLLAAFQAIQQFRSLPDFLMFPAFLALRHQDPSSAVLQCHFPSEIEIFHAMMAFEGFAHEAQERSRSTSDALNYACQNWAFHLSRSHNPWDNTLNHLFKSFWSRHLLCWLERQWCLKGLRSCLAILFEAQKFALAEVQSLVKEHRQ</sequence>
<protein>
    <recommendedName>
        <fullName evidence="2">NACHT domain-containing protein</fullName>
    </recommendedName>
</protein>
<dbReference type="InterPro" id="IPR007111">
    <property type="entry name" value="NACHT_NTPase"/>
</dbReference>
<gene>
    <name evidence="3" type="ORF">EV702DRAFT_452503</name>
</gene>